<reference evidence="3" key="2">
    <citation type="journal article" date="2022" name="BMC Genomics">
        <title>Comparative genome analysis of mycobacteria focusing on tRNA and non-coding RNA.</title>
        <authorList>
            <person name="Behra P.R.K."/>
            <person name="Pettersson B.M.F."/>
            <person name="Ramesh M."/>
            <person name="Das S."/>
            <person name="Dasgupta S."/>
            <person name="Kirsebom L.A."/>
        </authorList>
    </citation>
    <scope>NUCLEOTIDE SEQUENCE</scope>
    <source>
        <strain evidence="3">DSM 45406</strain>
    </source>
</reference>
<evidence type="ECO:0000256" key="1">
    <source>
        <dbReference type="SAM" id="MobiDB-lite"/>
    </source>
</evidence>
<gene>
    <name evidence="3" type="ORF">H7H73_27500</name>
</gene>
<proteinExistence type="predicted"/>
<dbReference type="EMBL" id="JACKRN010000872">
    <property type="protein sequence ID" value="MCV7073508.1"/>
    <property type="molecule type" value="Genomic_DNA"/>
</dbReference>
<dbReference type="InterPro" id="IPR006311">
    <property type="entry name" value="TAT_signal"/>
</dbReference>
<feature type="compositionally biased region" description="Low complexity" evidence="1">
    <location>
        <begin position="65"/>
        <end position="74"/>
    </location>
</feature>
<dbReference type="PROSITE" id="PS51318">
    <property type="entry name" value="TAT"/>
    <property type="match status" value="1"/>
</dbReference>
<sequence>MSRTRRSALTLVALAAAMTAGALSFGSALAKADDMKPSPWVKSPQSGEVRRDATQGVVRDGYILPPAGAPSGSPRSRRRAPGPAASRACGSAPASAAGNPASAVLLGGVERRFRGGAVVRSGSPMPIRRRTVFGNVTDALGCGPLVALGRLLMRGSGPLVGQRRRFVRLAGRARPRCTEARAFSTSPSVTG</sequence>
<accession>A0A9X3BJL8</accession>
<dbReference type="Proteomes" id="UP001140272">
    <property type="component" value="Unassembled WGS sequence"/>
</dbReference>
<keyword evidence="2" id="KW-0732">Signal</keyword>
<feature type="compositionally biased region" description="Low complexity" evidence="1">
    <location>
        <begin position="81"/>
        <end position="98"/>
    </location>
</feature>
<name>A0A9X3BJL8_9MYCO</name>
<organism evidence="3 4">
    <name type="scientific">Mycolicibacterium rufum</name>
    <dbReference type="NCBI Taxonomy" id="318424"/>
    <lineage>
        <taxon>Bacteria</taxon>
        <taxon>Bacillati</taxon>
        <taxon>Actinomycetota</taxon>
        <taxon>Actinomycetes</taxon>
        <taxon>Mycobacteriales</taxon>
        <taxon>Mycobacteriaceae</taxon>
        <taxon>Mycolicibacterium</taxon>
    </lineage>
</organism>
<comment type="caution">
    <text evidence="3">The sequence shown here is derived from an EMBL/GenBank/DDBJ whole genome shotgun (WGS) entry which is preliminary data.</text>
</comment>
<feature type="chain" id="PRO_5040824983" evidence="2">
    <location>
        <begin position="23"/>
        <end position="191"/>
    </location>
</feature>
<dbReference type="AlphaFoldDB" id="A0A9X3BJL8"/>
<feature type="signal peptide" evidence="2">
    <location>
        <begin position="1"/>
        <end position="22"/>
    </location>
</feature>
<feature type="region of interest" description="Disordered" evidence="1">
    <location>
        <begin position="34"/>
        <end position="98"/>
    </location>
</feature>
<reference evidence="3" key="1">
    <citation type="submission" date="2020-07" db="EMBL/GenBank/DDBJ databases">
        <authorList>
            <person name="Pettersson B.M.F."/>
            <person name="Behra P.R.K."/>
            <person name="Ramesh M."/>
            <person name="Das S."/>
            <person name="Dasgupta S."/>
            <person name="Kirsebom L.A."/>
        </authorList>
    </citation>
    <scope>NUCLEOTIDE SEQUENCE</scope>
    <source>
        <strain evidence="3">DSM 45406</strain>
    </source>
</reference>
<evidence type="ECO:0000256" key="2">
    <source>
        <dbReference type="SAM" id="SignalP"/>
    </source>
</evidence>
<evidence type="ECO:0000313" key="3">
    <source>
        <dbReference type="EMBL" id="MCV7073508.1"/>
    </source>
</evidence>
<evidence type="ECO:0000313" key="4">
    <source>
        <dbReference type="Proteomes" id="UP001140272"/>
    </source>
</evidence>
<protein>
    <submittedName>
        <fullName evidence="3">Uncharacterized protein</fullName>
    </submittedName>
</protein>